<evidence type="ECO:0008006" key="4">
    <source>
        <dbReference type="Google" id="ProtNLM"/>
    </source>
</evidence>
<evidence type="ECO:0000256" key="1">
    <source>
        <dbReference type="SAM" id="MobiDB-lite"/>
    </source>
</evidence>
<comment type="caution">
    <text evidence="2">The sequence shown here is derived from an EMBL/GenBank/DDBJ whole genome shotgun (WGS) entry which is preliminary data.</text>
</comment>
<feature type="region of interest" description="Disordered" evidence="1">
    <location>
        <begin position="406"/>
        <end position="450"/>
    </location>
</feature>
<feature type="compositionally biased region" description="Basic and acidic residues" evidence="1">
    <location>
        <begin position="317"/>
        <end position="339"/>
    </location>
</feature>
<reference evidence="2 3" key="1">
    <citation type="journal article" date="2016" name="Sci. Rep.">
        <title>Insights into Adaptations to a Near-Obligate Nematode Endoparasitic Lifestyle from the Finished Genome of Drechmeria coniospora.</title>
        <authorList>
            <person name="Zhang L."/>
            <person name="Zhou Z."/>
            <person name="Guo Q."/>
            <person name="Fokkens L."/>
            <person name="Miskei M."/>
            <person name="Pocsi I."/>
            <person name="Zhang W."/>
            <person name="Chen M."/>
            <person name="Wang L."/>
            <person name="Sun Y."/>
            <person name="Donzelli B.G."/>
            <person name="Gibson D.M."/>
            <person name="Nelson D.R."/>
            <person name="Luo J.G."/>
            <person name="Rep M."/>
            <person name="Liu H."/>
            <person name="Yang S."/>
            <person name="Wang J."/>
            <person name="Krasnoff S.B."/>
            <person name="Xu Y."/>
            <person name="Molnar I."/>
            <person name="Lin M."/>
        </authorList>
    </citation>
    <scope>NUCLEOTIDE SEQUENCE [LARGE SCALE GENOMIC DNA]</scope>
    <source>
        <strain evidence="2 3">ARSEF 6962</strain>
    </source>
</reference>
<dbReference type="InterPro" id="IPR014752">
    <property type="entry name" value="Arrestin-like_C"/>
</dbReference>
<keyword evidence="3" id="KW-1185">Reference proteome</keyword>
<accession>A0A151GAX5</accession>
<evidence type="ECO:0000313" key="3">
    <source>
        <dbReference type="Proteomes" id="UP000076580"/>
    </source>
</evidence>
<dbReference type="GeneID" id="63718838"/>
<protein>
    <recommendedName>
        <fullName evidence="4">Arrestin-like N-terminal domain-containing protein</fullName>
    </recommendedName>
</protein>
<feature type="region of interest" description="Disordered" evidence="1">
    <location>
        <begin position="308"/>
        <end position="346"/>
    </location>
</feature>
<evidence type="ECO:0000313" key="2">
    <source>
        <dbReference type="EMBL" id="KYK54238.1"/>
    </source>
</evidence>
<sequence length="450" mass="49525">MPERTEVATARLAIHLAAPPNWSFVGGDTIIGTVVRQSHLVCADATVAIKLVGRAKSKIVVHQNNNRYEYRGRFHFFGGAAAADVERTIHRGPIHVPPGGDALAWPFSIKIPTSPMMSPVSGSMRRCSLLPMTAEDLARHMLPGTFRSEGTGFSRRSECYVEYYLEASLHRGHGRGHGSSAEVMATLPVLMRHPSTDQPVTNHRLLRKSWPRTVQSHRLLPGQESGQLSFKQKSQKFFGSSKVPRLDFDLQVTVPQIVQLDHPVTIPIQLLAIPKAGTSAGSVELNHVTHQVTLSSIKLTLRSTTTAIAPGTWPSRSHRDERSVSRDLGLERATQRPEEPIVVPFGPGDGPIDTIYPSFTTYNVKHTNSWKWTVVYSVAGETMKLLFDMPVTILPPPESRLRWAEPRQVAIAPPEEPPPPFEPSLADDSKAAGLNKDAKKLETDVGMDGE</sequence>
<dbReference type="EMBL" id="LAYC01000003">
    <property type="protein sequence ID" value="KYK54238.1"/>
    <property type="molecule type" value="Genomic_DNA"/>
</dbReference>
<organism evidence="2 3">
    <name type="scientific">Drechmeria coniospora</name>
    <name type="common">Nematophagous fungus</name>
    <name type="synonym">Meria coniospora</name>
    <dbReference type="NCBI Taxonomy" id="98403"/>
    <lineage>
        <taxon>Eukaryota</taxon>
        <taxon>Fungi</taxon>
        <taxon>Dikarya</taxon>
        <taxon>Ascomycota</taxon>
        <taxon>Pezizomycotina</taxon>
        <taxon>Sordariomycetes</taxon>
        <taxon>Hypocreomycetidae</taxon>
        <taxon>Hypocreales</taxon>
        <taxon>Ophiocordycipitaceae</taxon>
        <taxon>Drechmeria</taxon>
    </lineage>
</organism>
<dbReference type="RefSeq" id="XP_040653590.1">
    <property type="nucleotide sequence ID" value="XM_040803486.1"/>
</dbReference>
<dbReference type="Gene3D" id="2.60.40.640">
    <property type="match status" value="1"/>
</dbReference>
<proteinExistence type="predicted"/>
<dbReference type="InParanoid" id="A0A151GAX5"/>
<name>A0A151GAX5_DRECN</name>
<dbReference type="Proteomes" id="UP000076580">
    <property type="component" value="Chromosome 03"/>
</dbReference>
<gene>
    <name evidence="2" type="ORF">DCS_06195</name>
</gene>
<dbReference type="AlphaFoldDB" id="A0A151GAX5"/>